<feature type="chain" id="PRO_5043697397" description="Integron gene cassette protein" evidence="1">
    <location>
        <begin position="19"/>
        <end position="130"/>
    </location>
</feature>
<evidence type="ECO:0000313" key="3">
    <source>
        <dbReference type="Proteomes" id="UP001432027"/>
    </source>
</evidence>
<organism evidence="2 3">
    <name type="scientific">Pristionchus entomophagus</name>
    <dbReference type="NCBI Taxonomy" id="358040"/>
    <lineage>
        <taxon>Eukaryota</taxon>
        <taxon>Metazoa</taxon>
        <taxon>Ecdysozoa</taxon>
        <taxon>Nematoda</taxon>
        <taxon>Chromadorea</taxon>
        <taxon>Rhabditida</taxon>
        <taxon>Rhabditina</taxon>
        <taxon>Diplogasteromorpha</taxon>
        <taxon>Diplogasteroidea</taxon>
        <taxon>Neodiplogasteridae</taxon>
        <taxon>Pristionchus</taxon>
    </lineage>
</organism>
<protein>
    <recommendedName>
        <fullName evidence="4">Integron gene cassette protein</fullName>
    </recommendedName>
</protein>
<sequence>RKIMRYSLVIFLVTSAPACIPMKPTEEGIPASKPCKAYVAATAGDIDSSLNGVAPDAIVSATSLMCPNNRKIVILQTQDIGGIGEQGLAAEADSASCVDGIWQGRTAGNTSPLEDPTRPFSPPIFVACFN</sequence>
<dbReference type="Proteomes" id="UP001432027">
    <property type="component" value="Unassembled WGS sequence"/>
</dbReference>
<evidence type="ECO:0008006" key="4">
    <source>
        <dbReference type="Google" id="ProtNLM"/>
    </source>
</evidence>
<feature type="non-terminal residue" evidence="2">
    <location>
        <position position="1"/>
    </location>
</feature>
<evidence type="ECO:0000313" key="2">
    <source>
        <dbReference type="EMBL" id="GMS92088.1"/>
    </source>
</evidence>
<feature type="signal peptide" evidence="1">
    <location>
        <begin position="1"/>
        <end position="18"/>
    </location>
</feature>
<dbReference type="AlphaFoldDB" id="A0AAV5TA33"/>
<keyword evidence="1" id="KW-0732">Signal</keyword>
<keyword evidence="3" id="KW-1185">Reference proteome</keyword>
<proteinExistence type="predicted"/>
<comment type="caution">
    <text evidence="2">The sequence shown here is derived from an EMBL/GenBank/DDBJ whole genome shotgun (WGS) entry which is preliminary data.</text>
</comment>
<name>A0AAV5TA33_9BILA</name>
<evidence type="ECO:0000256" key="1">
    <source>
        <dbReference type="SAM" id="SignalP"/>
    </source>
</evidence>
<dbReference type="EMBL" id="BTSX01000004">
    <property type="protein sequence ID" value="GMS92088.1"/>
    <property type="molecule type" value="Genomic_DNA"/>
</dbReference>
<accession>A0AAV5TA33</accession>
<reference evidence="2" key="1">
    <citation type="submission" date="2023-10" db="EMBL/GenBank/DDBJ databases">
        <title>Genome assembly of Pristionchus species.</title>
        <authorList>
            <person name="Yoshida K."/>
            <person name="Sommer R.J."/>
        </authorList>
    </citation>
    <scope>NUCLEOTIDE SEQUENCE</scope>
    <source>
        <strain evidence="2">RS0144</strain>
    </source>
</reference>
<gene>
    <name evidence="2" type="ORF">PENTCL1PPCAC_14263</name>
</gene>